<dbReference type="InterPro" id="IPR029018">
    <property type="entry name" value="Hex-like_dom2"/>
</dbReference>
<comment type="caution">
    <text evidence="6">The sequence shown here is derived from an EMBL/GenBank/DDBJ whole genome shotgun (WGS) entry which is preliminary data.</text>
</comment>
<evidence type="ECO:0000256" key="2">
    <source>
        <dbReference type="SAM" id="SignalP"/>
    </source>
</evidence>
<dbReference type="Pfam" id="PF05089">
    <property type="entry name" value="NAGLU"/>
    <property type="match status" value="1"/>
</dbReference>
<evidence type="ECO:0000259" key="4">
    <source>
        <dbReference type="Pfam" id="PF12971"/>
    </source>
</evidence>
<accession>A0ABQ9E9G0</accession>
<dbReference type="EMBL" id="JARBDR010000919">
    <property type="protein sequence ID" value="KAJ8301051.1"/>
    <property type="molecule type" value="Genomic_DNA"/>
</dbReference>
<dbReference type="Pfam" id="PF12972">
    <property type="entry name" value="NAGLU_C"/>
    <property type="match status" value="1"/>
</dbReference>
<dbReference type="InterPro" id="IPR024240">
    <property type="entry name" value="NAGLU_N"/>
</dbReference>
<feature type="signal peptide" evidence="2">
    <location>
        <begin position="1"/>
        <end position="20"/>
    </location>
</feature>
<gene>
    <name evidence="6" type="ORF">KUTeg_022570</name>
</gene>
<keyword evidence="2" id="KW-0732">Signal</keyword>
<evidence type="ECO:0000313" key="6">
    <source>
        <dbReference type="EMBL" id="KAJ8301051.1"/>
    </source>
</evidence>
<organism evidence="6 7">
    <name type="scientific">Tegillarca granosa</name>
    <name type="common">Malaysian cockle</name>
    <name type="synonym">Anadara granosa</name>
    <dbReference type="NCBI Taxonomy" id="220873"/>
    <lineage>
        <taxon>Eukaryota</taxon>
        <taxon>Metazoa</taxon>
        <taxon>Spiralia</taxon>
        <taxon>Lophotrochozoa</taxon>
        <taxon>Mollusca</taxon>
        <taxon>Bivalvia</taxon>
        <taxon>Autobranchia</taxon>
        <taxon>Pteriomorphia</taxon>
        <taxon>Arcoida</taxon>
        <taxon>Arcoidea</taxon>
        <taxon>Arcidae</taxon>
        <taxon>Tegillarca</taxon>
    </lineage>
</organism>
<keyword evidence="1" id="KW-0378">Hydrolase</keyword>
<dbReference type="PANTHER" id="PTHR12872">
    <property type="entry name" value="ALPHA-N-ACETYLGLUCOSAMINIDASE"/>
    <property type="match status" value="1"/>
</dbReference>
<dbReference type="InterPro" id="IPR007781">
    <property type="entry name" value="NAGLU"/>
</dbReference>
<dbReference type="PANTHER" id="PTHR12872:SF1">
    <property type="entry name" value="ALPHA-N-ACETYLGLUCOSAMINIDASE"/>
    <property type="match status" value="1"/>
</dbReference>
<proteinExistence type="predicted"/>
<dbReference type="InterPro" id="IPR024732">
    <property type="entry name" value="NAGLU_C"/>
</dbReference>
<evidence type="ECO:0008006" key="8">
    <source>
        <dbReference type="Google" id="ProtNLM"/>
    </source>
</evidence>
<feature type="domain" description="Alpha-N-acetylglucosaminidase tim-barrel" evidence="3">
    <location>
        <begin position="140"/>
        <end position="473"/>
    </location>
</feature>
<sequence>MKLHITTYLLLVVVVNIISSKSVFDHLNKLLPKSSNDIQTTAVKALIGRVVPSRQNEFNVIVDGKYGPDMKDMFYISSNSSGGVNIRASTGVAAAKAFYLYLTDYCNCQITWAGSQVNLPKKLPTLPNDGIQVTSNDRFRFYINTCTFSYSYIFFNWTDWERHIDWMAMHGINLPLAFTGKEAIFQRVFQRFGFTAEEMRAEFGGPAFLAWARMGNIRAWGGPLPQSFIDNQLQLQHQILKRMRSLGMLPVLPGFAGHVPNTIKKHYPSAIVTEFGIWNKFNKTYSGTYLLDFEDPLFLKIGSAVIQEMINEFGTDHVYSIDSFNENDPTESSYEYIEEAGRRTFEAMDLGDPKGIWIMMGWLFYMSKNFWTQQRIETYLTAVPQGRIIILDYFAEVYPVYSKTNSFFGQPFMWSVVHNFGGVFDLYGKLDSYNNNPFNARDYPNSTMVGISVVPEGIFQNEVAYELMFENSWISQPLNLTDWISKFAIGRYGKSNIHADKAWQLLKMSVYNNTNTLEDHSLDTIVSSRPRLSPPLKPAIWYDPLDLYTAWENILLASDDLELTTLFRYDLVDITRNALQIVSIDLYNDVVEAYQKKDLSLVMSTGKALLEILSDMDLVLFTDEHFLLGAWLRAANITAGSESEKPLFMFNSINQITLWGPSGQLTDYAARQYSGLISG</sequence>
<reference evidence="6 7" key="1">
    <citation type="submission" date="2022-12" db="EMBL/GenBank/DDBJ databases">
        <title>Chromosome-level genome of Tegillarca granosa.</title>
        <authorList>
            <person name="Kim J."/>
        </authorList>
    </citation>
    <scope>NUCLEOTIDE SEQUENCE [LARGE SCALE GENOMIC DNA]</scope>
    <source>
        <strain evidence="6">Teg-2019</strain>
        <tissue evidence="6">Adductor muscle</tissue>
    </source>
</reference>
<evidence type="ECO:0000313" key="7">
    <source>
        <dbReference type="Proteomes" id="UP001217089"/>
    </source>
</evidence>
<dbReference type="Gene3D" id="3.20.20.80">
    <property type="entry name" value="Glycosidases"/>
    <property type="match status" value="1"/>
</dbReference>
<feature type="domain" description="Alpha-N-acetylglucosaminidase N-terminal" evidence="4">
    <location>
        <begin position="42"/>
        <end position="124"/>
    </location>
</feature>
<keyword evidence="7" id="KW-1185">Reference proteome</keyword>
<dbReference type="Proteomes" id="UP001217089">
    <property type="component" value="Unassembled WGS sequence"/>
</dbReference>
<dbReference type="Gene3D" id="1.20.120.670">
    <property type="entry name" value="N-acetyl-b-d-glucoasminidase"/>
    <property type="match status" value="1"/>
</dbReference>
<feature type="chain" id="PRO_5045440327" description="Alpha-N-acetylglucosaminidase" evidence="2">
    <location>
        <begin position="21"/>
        <end position="679"/>
    </location>
</feature>
<dbReference type="Gene3D" id="3.30.379.10">
    <property type="entry name" value="Chitobiase/beta-hexosaminidase domain 2-like"/>
    <property type="match status" value="1"/>
</dbReference>
<evidence type="ECO:0000256" key="1">
    <source>
        <dbReference type="ARBA" id="ARBA00022801"/>
    </source>
</evidence>
<feature type="domain" description="Alpha-N-acetylglucosaminidase C-terminal" evidence="5">
    <location>
        <begin position="483"/>
        <end position="678"/>
    </location>
</feature>
<evidence type="ECO:0000259" key="5">
    <source>
        <dbReference type="Pfam" id="PF12972"/>
    </source>
</evidence>
<dbReference type="Pfam" id="PF12971">
    <property type="entry name" value="NAGLU_N"/>
    <property type="match status" value="1"/>
</dbReference>
<name>A0ABQ9E9G0_TEGGR</name>
<evidence type="ECO:0000259" key="3">
    <source>
        <dbReference type="Pfam" id="PF05089"/>
    </source>
</evidence>
<protein>
    <recommendedName>
        <fullName evidence="8">Alpha-N-acetylglucosaminidase</fullName>
    </recommendedName>
</protein>
<dbReference type="InterPro" id="IPR024733">
    <property type="entry name" value="NAGLU_tim-barrel"/>
</dbReference>